<protein>
    <submittedName>
        <fullName evidence="5">tRNA 2-thiouridine synthesizing protein D</fullName>
    </submittedName>
</protein>
<gene>
    <name evidence="5" type="ORF">BCF53_103156</name>
</gene>
<dbReference type="PANTHER" id="PTHR34874">
    <property type="entry name" value="PROTEIN YCHN"/>
    <property type="match status" value="1"/>
</dbReference>
<name>A0A4R3ICY3_9GAMM</name>
<dbReference type="Gene3D" id="3.40.1260.10">
    <property type="entry name" value="DsrEFH-like"/>
    <property type="match status" value="1"/>
</dbReference>
<dbReference type="SUPFAM" id="SSF75169">
    <property type="entry name" value="DsrEFH-like"/>
    <property type="match status" value="1"/>
</dbReference>
<evidence type="ECO:0000313" key="6">
    <source>
        <dbReference type="Proteomes" id="UP000295793"/>
    </source>
</evidence>
<dbReference type="GO" id="GO:0002143">
    <property type="term" value="P:tRNA wobble position uridine thiolation"/>
    <property type="evidence" value="ECO:0007669"/>
    <property type="project" value="TreeGrafter"/>
</dbReference>
<proteinExistence type="inferred from homology"/>
<dbReference type="GO" id="GO:0016783">
    <property type="term" value="F:sulfurtransferase activity"/>
    <property type="evidence" value="ECO:0007669"/>
    <property type="project" value="InterPro"/>
</dbReference>
<accession>A0A4R3ICY3</accession>
<keyword evidence="6" id="KW-1185">Reference proteome</keyword>
<evidence type="ECO:0000256" key="1">
    <source>
        <dbReference type="ARBA" id="ARBA00004496"/>
    </source>
</evidence>
<dbReference type="OrthoDB" id="9787483at2"/>
<evidence type="ECO:0000256" key="4">
    <source>
        <dbReference type="ARBA" id="ARBA00022679"/>
    </source>
</evidence>
<dbReference type="GO" id="GO:0097163">
    <property type="term" value="F:sulfur carrier activity"/>
    <property type="evidence" value="ECO:0007669"/>
    <property type="project" value="TreeGrafter"/>
</dbReference>
<comment type="similarity">
    <text evidence="2">Belongs to the DsrE/TusD family.</text>
</comment>
<dbReference type="GO" id="GO:1990228">
    <property type="term" value="C:sulfurtransferase complex"/>
    <property type="evidence" value="ECO:0007669"/>
    <property type="project" value="TreeGrafter"/>
</dbReference>
<sequence length="128" mass="14152">MKYQLNVYGSPLGSNAAREALQFAQLCLNRNHIVVRCFFYFDAVYTGLSAQSPSSDELDLLAGWQGLAANNIPLFLCIAAATNRGVMDETEAQRYEQPMATADRCFELTGLGQWASGFVDADRIITFK</sequence>
<dbReference type="EMBL" id="SLZR01000003">
    <property type="protein sequence ID" value="TCS42495.1"/>
    <property type="molecule type" value="Genomic_DNA"/>
</dbReference>
<evidence type="ECO:0000256" key="2">
    <source>
        <dbReference type="ARBA" id="ARBA00007067"/>
    </source>
</evidence>
<dbReference type="InterPro" id="IPR027396">
    <property type="entry name" value="DsrEFH-like"/>
</dbReference>
<dbReference type="PANTHER" id="PTHR34874:SF3">
    <property type="entry name" value="SULFURTRANSFERASE TUSD"/>
    <property type="match status" value="1"/>
</dbReference>
<dbReference type="Proteomes" id="UP000295793">
    <property type="component" value="Unassembled WGS sequence"/>
</dbReference>
<reference evidence="5 6" key="1">
    <citation type="submission" date="2019-03" db="EMBL/GenBank/DDBJ databases">
        <title>Genomic Encyclopedia of Archaeal and Bacterial Type Strains, Phase II (KMG-II): from individual species to whole genera.</title>
        <authorList>
            <person name="Goeker M."/>
        </authorList>
    </citation>
    <scope>NUCLEOTIDE SEQUENCE [LARGE SCALE GENOMIC DNA]</scope>
    <source>
        <strain evidence="5 6">DSM 15388</strain>
    </source>
</reference>
<keyword evidence="3" id="KW-0963">Cytoplasm</keyword>
<keyword evidence="4" id="KW-0808">Transferase</keyword>
<dbReference type="NCBIfam" id="TIGR03012">
    <property type="entry name" value="sulf_tusD_dsrE"/>
    <property type="match status" value="1"/>
</dbReference>
<dbReference type="AlphaFoldDB" id="A0A4R3ICY3"/>
<dbReference type="NCBIfam" id="NF001237">
    <property type="entry name" value="PRK00207.1"/>
    <property type="match status" value="1"/>
</dbReference>
<dbReference type="Pfam" id="PF02635">
    <property type="entry name" value="DsrE"/>
    <property type="match status" value="1"/>
</dbReference>
<comment type="subcellular location">
    <subcellularLocation>
        <location evidence="1">Cytoplasm</location>
    </subcellularLocation>
</comment>
<evidence type="ECO:0000256" key="3">
    <source>
        <dbReference type="ARBA" id="ARBA00022490"/>
    </source>
</evidence>
<organism evidence="5 6">
    <name type="scientific">Reinekea marinisedimentorum</name>
    <dbReference type="NCBI Taxonomy" id="230495"/>
    <lineage>
        <taxon>Bacteria</taxon>
        <taxon>Pseudomonadati</taxon>
        <taxon>Pseudomonadota</taxon>
        <taxon>Gammaproteobacteria</taxon>
        <taxon>Oceanospirillales</taxon>
        <taxon>Saccharospirillaceae</taxon>
        <taxon>Reinekea</taxon>
    </lineage>
</organism>
<dbReference type="InterPro" id="IPR003787">
    <property type="entry name" value="Sulphur_relay_DsrE/F-like"/>
</dbReference>
<dbReference type="RefSeq" id="WP_132700410.1">
    <property type="nucleotide sequence ID" value="NZ_SLZR01000003.1"/>
</dbReference>
<dbReference type="InterPro" id="IPR017463">
    <property type="entry name" value="Sulphur_relay_TusD/DsrE"/>
</dbReference>
<evidence type="ECO:0000313" key="5">
    <source>
        <dbReference type="EMBL" id="TCS42495.1"/>
    </source>
</evidence>
<comment type="caution">
    <text evidence="5">The sequence shown here is derived from an EMBL/GenBank/DDBJ whole genome shotgun (WGS) entry which is preliminary data.</text>
</comment>